<comment type="similarity">
    <text evidence="1">Belongs to the jacalin lectin family.</text>
</comment>
<protein>
    <submittedName>
        <fullName evidence="4">(rape) hypothetical protein</fullName>
    </submittedName>
</protein>
<keyword evidence="2" id="KW-0430">Lectin</keyword>
<dbReference type="GO" id="GO:0030246">
    <property type="term" value="F:carbohydrate binding"/>
    <property type="evidence" value="ECO:0007669"/>
    <property type="project" value="UniProtKB-KW"/>
</dbReference>
<dbReference type="PROSITE" id="PS51752">
    <property type="entry name" value="JACALIN_LECTIN"/>
    <property type="match status" value="1"/>
</dbReference>
<dbReference type="Proteomes" id="UP001295469">
    <property type="component" value="Chromosome C05"/>
</dbReference>
<evidence type="ECO:0000313" key="4">
    <source>
        <dbReference type="EMBL" id="CAF1932593.1"/>
    </source>
</evidence>
<evidence type="ECO:0000259" key="3">
    <source>
        <dbReference type="PROSITE" id="PS51752"/>
    </source>
</evidence>
<dbReference type="Pfam" id="PF01419">
    <property type="entry name" value="Jacalin"/>
    <property type="match status" value="1"/>
</dbReference>
<dbReference type="Pfam" id="PF07734">
    <property type="entry name" value="FBA_1"/>
    <property type="match status" value="1"/>
</dbReference>
<dbReference type="PANTHER" id="PTHR47293">
    <property type="entry name" value="JACALIN-RELATED LECTIN 3"/>
    <property type="match status" value="1"/>
</dbReference>
<dbReference type="Gene3D" id="2.100.10.30">
    <property type="entry name" value="Jacalin-like lectin domain"/>
    <property type="match status" value="1"/>
</dbReference>
<dbReference type="NCBIfam" id="TIGR01640">
    <property type="entry name" value="F_box_assoc_1"/>
    <property type="match status" value="1"/>
</dbReference>
<feature type="domain" description="Jacalin-type lectin" evidence="3">
    <location>
        <begin position="1"/>
        <end position="155"/>
    </location>
</feature>
<dbReference type="InterPro" id="IPR036404">
    <property type="entry name" value="Jacalin-like_lectin_dom_sf"/>
</dbReference>
<proteinExistence type="inferred from homology"/>
<sequence>MHIYSGEHRFILTDNGPKISAVGIEEKQNNVDDPPSLIDQDISLIKSDNARKRVGSNAVVIFTDEMMLTALDTSAIFVLDPNEYITAVEINYDNIFGTESEIITMLRFTTNKRTSPPFGLEGAKSILLKENGHKVVGFHGKADCELQEVHVSIPGENNLLNNYANYGRKLKRDLQHGASKSGQTTVEYEMYDFKSDSWRDLAVTCDWIIEDYREGLSLKGNNYFVAERKKELVEMGEYLVCFDFTSERFIRCLDLDSNSRKGDSVTLSPVREEQLAVLLYSADRYEVEIRITTKIEANEMTWINFLKVDVKPFTGIIWECLRFGIGSLLVDEKKKVALIWDNYCNQAYVTGEDNYFKQVAPGGSTYLPRVFSYVPSLVQIQKGPEQAGGKRKVRY</sequence>
<dbReference type="AlphaFoldDB" id="A0A816L7E0"/>
<dbReference type="SUPFAM" id="SSF51101">
    <property type="entry name" value="Mannose-binding lectins"/>
    <property type="match status" value="1"/>
</dbReference>
<accession>A0A816L7E0</accession>
<dbReference type="InterPro" id="IPR017451">
    <property type="entry name" value="F-box-assoc_interact_dom"/>
</dbReference>
<evidence type="ECO:0000256" key="1">
    <source>
        <dbReference type="ARBA" id="ARBA00006568"/>
    </source>
</evidence>
<dbReference type="SMART" id="SM00915">
    <property type="entry name" value="Jacalin"/>
    <property type="match status" value="1"/>
</dbReference>
<organism evidence="4">
    <name type="scientific">Brassica napus</name>
    <name type="common">Rape</name>
    <dbReference type="NCBI Taxonomy" id="3708"/>
    <lineage>
        <taxon>Eukaryota</taxon>
        <taxon>Viridiplantae</taxon>
        <taxon>Streptophyta</taxon>
        <taxon>Embryophyta</taxon>
        <taxon>Tracheophyta</taxon>
        <taxon>Spermatophyta</taxon>
        <taxon>Magnoliopsida</taxon>
        <taxon>eudicotyledons</taxon>
        <taxon>Gunneridae</taxon>
        <taxon>Pentapetalae</taxon>
        <taxon>rosids</taxon>
        <taxon>malvids</taxon>
        <taxon>Brassicales</taxon>
        <taxon>Brassicaceae</taxon>
        <taxon>Brassiceae</taxon>
        <taxon>Brassica</taxon>
    </lineage>
</organism>
<gene>
    <name evidence="4" type="ORF">DARMORV10_C05P45470.1</name>
</gene>
<reference evidence="4" key="1">
    <citation type="submission" date="2021-01" db="EMBL/GenBank/DDBJ databases">
        <authorList>
            <consortium name="Genoscope - CEA"/>
            <person name="William W."/>
        </authorList>
    </citation>
    <scope>NUCLEOTIDE SEQUENCE</scope>
</reference>
<dbReference type="EMBL" id="HG994369">
    <property type="protein sequence ID" value="CAF1932593.1"/>
    <property type="molecule type" value="Genomic_DNA"/>
</dbReference>
<name>A0A816L7E0_BRANA</name>
<evidence type="ECO:0000256" key="2">
    <source>
        <dbReference type="ARBA" id="ARBA00022734"/>
    </source>
</evidence>
<dbReference type="InterPro" id="IPR001229">
    <property type="entry name" value="Jacalin-like_lectin_dom"/>
</dbReference>
<dbReference type="InterPro" id="IPR006527">
    <property type="entry name" value="F-box-assoc_dom_typ1"/>
</dbReference>
<dbReference type="PANTHER" id="PTHR47293:SF66">
    <property type="entry name" value="JACALIN-RELATED LECTIN 11-RELATED"/>
    <property type="match status" value="1"/>
</dbReference>